<reference evidence="1 3" key="1">
    <citation type="journal article" date="2008" name="Science">
        <title>The Physcomitrella genome reveals evolutionary insights into the conquest of land by plants.</title>
        <authorList>
            <person name="Rensing S."/>
            <person name="Lang D."/>
            <person name="Zimmer A."/>
            <person name="Terry A."/>
            <person name="Salamov A."/>
            <person name="Shapiro H."/>
            <person name="Nishiyama T."/>
            <person name="Perroud P.-F."/>
            <person name="Lindquist E."/>
            <person name="Kamisugi Y."/>
            <person name="Tanahashi T."/>
            <person name="Sakakibara K."/>
            <person name="Fujita T."/>
            <person name="Oishi K."/>
            <person name="Shin-I T."/>
            <person name="Kuroki Y."/>
            <person name="Toyoda A."/>
            <person name="Suzuki Y."/>
            <person name="Hashimoto A."/>
            <person name="Yamaguchi K."/>
            <person name="Sugano A."/>
            <person name="Kohara Y."/>
            <person name="Fujiyama A."/>
            <person name="Anterola A."/>
            <person name="Aoki S."/>
            <person name="Ashton N."/>
            <person name="Barbazuk W.B."/>
            <person name="Barker E."/>
            <person name="Bennetzen J."/>
            <person name="Bezanilla M."/>
            <person name="Blankenship R."/>
            <person name="Cho S.H."/>
            <person name="Dutcher S."/>
            <person name="Estelle M."/>
            <person name="Fawcett J.A."/>
            <person name="Gundlach H."/>
            <person name="Hanada K."/>
            <person name="Heyl A."/>
            <person name="Hicks K.A."/>
            <person name="Hugh J."/>
            <person name="Lohr M."/>
            <person name="Mayer K."/>
            <person name="Melkozernov A."/>
            <person name="Murata T."/>
            <person name="Nelson D."/>
            <person name="Pils B."/>
            <person name="Prigge M."/>
            <person name="Reiss B."/>
            <person name="Renner T."/>
            <person name="Rombauts S."/>
            <person name="Rushton P."/>
            <person name="Sanderfoot A."/>
            <person name="Schween G."/>
            <person name="Shiu S.-H."/>
            <person name="Stueber K."/>
            <person name="Theodoulou F.L."/>
            <person name="Tu H."/>
            <person name="Van de Peer Y."/>
            <person name="Verrier P.J."/>
            <person name="Waters E."/>
            <person name="Wood A."/>
            <person name="Yang L."/>
            <person name="Cove D."/>
            <person name="Cuming A."/>
            <person name="Hasebe M."/>
            <person name="Lucas S."/>
            <person name="Mishler D.B."/>
            <person name="Reski R."/>
            <person name="Grigoriev I."/>
            <person name="Quatrano R.S."/>
            <person name="Boore J.L."/>
        </authorList>
    </citation>
    <scope>NUCLEOTIDE SEQUENCE [LARGE SCALE GENOMIC DNA]</scope>
    <source>
        <strain evidence="2 3">cv. Gransden 2004</strain>
    </source>
</reference>
<gene>
    <name evidence="1" type="ORF">PHYPA_025629</name>
</gene>
<name>A0A2K1IQH5_PHYPA</name>
<evidence type="ECO:0000313" key="1">
    <source>
        <dbReference type="EMBL" id="PNR31508.1"/>
    </source>
</evidence>
<evidence type="ECO:0000313" key="2">
    <source>
        <dbReference type="EnsemblPlants" id="Pp3c21_2142V3.1"/>
    </source>
</evidence>
<dbReference type="Proteomes" id="UP000006727">
    <property type="component" value="Chromosome 21"/>
</dbReference>
<protein>
    <submittedName>
        <fullName evidence="1 2">Uncharacterized protein</fullName>
    </submittedName>
</protein>
<reference evidence="2" key="3">
    <citation type="submission" date="2020-12" db="UniProtKB">
        <authorList>
            <consortium name="EnsemblPlants"/>
        </authorList>
    </citation>
    <scope>IDENTIFICATION</scope>
</reference>
<organism evidence="1">
    <name type="scientific">Physcomitrium patens</name>
    <name type="common">Spreading-leaved earth moss</name>
    <name type="synonym">Physcomitrella patens</name>
    <dbReference type="NCBI Taxonomy" id="3218"/>
    <lineage>
        <taxon>Eukaryota</taxon>
        <taxon>Viridiplantae</taxon>
        <taxon>Streptophyta</taxon>
        <taxon>Embryophyta</taxon>
        <taxon>Bryophyta</taxon>
        <taxon>Bryophytina</taxon>
        <taxon>Bryopsida</taxon>
        <taxon>Funariidae</taxon>
        <taxon>Funariales</taxon>
        <taxon>Funariaceae</taxon>
        <taxon>Physcomitrium</taxon>
    </lineage>
</organism>
<dbReference type="EMBL" id="ABEU02000021">
    <property type="protein sequence ID" value="PNR31508.1"/>
    <property type="molecule type" value="Genomic_DNA"/>
</dbReference>
<sequence>MREQREGKGGITWPGFVSACLPGHVLPAAPTDLSCCHRRTSIPSPWVTPPSRTHILLLHRHIDLILLAHSRGLTCQVSVVEVAGFGVFISMRVGWLRLGSFWCSHPFVGIALLCKLMKGVGVADYRFCQIHGYFSCMSMSVFTMLRFFCELTCVTIYASGGFIREYC</sequence>
<dbReference type="InParanoid" id="A0A2K1IQH5"/>
<proteinExistence type="predicted"/>
<reference evidence="1 3" key="2">
    <citation type="journal article" date="2018" name="Plant J.">
        <title>The Physcomitrella patens chromosome-scale assembly reveals moss genome structure and evolution.</title>
        <authorList>
            <person name="Lang D."/>
            <person name="Ullrich K.K."/>
            <person name="Murat F."/>
            <person name="Fuchs J."/>
            <person name="Jenkins J."/>
            <person name="Haas F.B."/>
            <person name="Piednoel M."/>
            <person name="Gundlach H."/>
            <person name="Van Bel M."/>
            <person name="Meyberg R."/>
            <person name="Vives C."/>
            <person name="Morata J."/>
            <person name="Symeonidi A."/>
            <person name="Hiss M."/>
            <person name="Muchero W."/>
            <person name="Kamisugi Y."/>
            <person name="Saleh O."/>
            <person name="Blanc G."/>
            <person name="Decker E.L."/>
            <person name="van Gessel N."/>
            <person name="Grimwood J."/>
            <person name="Hayes R.D."/>
            <person name="Graham S.W."/>
            <person name="Gunter L.E."/>
            <person name="McDaniel S.F."/>
            <person name="Hoernstein S.N.W."/>
            <person name="Larsson A."/>
            <person name="Li F.W."/>
            <person name="Perroud P.F."/>
            <person name="Phillips J."/>
            <person name="Ranjan P."/>
            <person name="Rokshar D.S."/>
            <person name="Rothfels C.J."/>
            <person name="Schneider L."/>
            <person name="Shu S."/>
            <person name="Stevenson D.W."/>
            <person name="Thummler F."/>
            <person name="Tillich M."/>
            <person name="Villarreal Aguilar J.C."/>
            <person name="Widiez T."/>
            <person name="Wong G.K."/>
            <person name="Wymore A."/>
            <person name="Zhang Y."/>
            <person name="Zimmer A.D."/>
            <person name="Quatrano R.S."/>
            <person name="Mayer K.F.X."/>
            <person name="Goodstein D."/>
            <person name="Casacuberta J.M."/>
            <person name="Vandepoele K."/>
            <person name="Reski R."/>
            <person name="Cuming A.C."/>
            <person name="Tuskan G.A."/>
            <person name="Maumus F."/>
            <person name="Salse J."/>
            <person name="Schmutz J."/>
            <person name="Rensing S.A."/>
        </authorList>
    </citation>
    <scope>NUCLEOTIDE SEQUENCE [LARGE SCALE GENOMIC DNA]</scope>
    <source>
        <strain evidence="2 3">cv. Gransden 2004</strain>
    </source>
</reference>
<evidence type="ECO:0000313" key="3">
    <source>
        <dbReference type="Proteomes" id="UP000006727"/>
    </source>
</evidence>
<dbReference type="PROSITE" id="PS51257">
    <property type="entry name" value="PROKAR_LIPOPROTEIN"/>
    <property type="match status" value="1"/>
</dbReference>
<accession>A0A2K1IQH5</accession>
<dbReference type="AlphaFoldDB" id="A0A2K1IQH5"/>
<dbReference type="EnsemblPlants" id="Pp3c21_2142V3.1">
    <property type="protein sequence ID" value="Pp3c21_2142V3.1"/>
    <property type="gene ID" value="Pp3c21_2142"/>
</dbReference>
<dbReference type="Gramene" id="Pp3c21_2142V3.1">
    <property type="protein sequence ID" value="Pp3c21_2142V3.1"/>
    <property type="gene ID" value="Pp3c21_2142"/>
</dbReference>
<keyword evidence="3" id="KW-1185">Reference proteome</keyword>